<evidence type="ECO:0000256" key="2">
    <source>
        <dbReference type="ARBA" id="ARBA00011156"/>
    </source>
</evidence>
<name>A0A448D789_9NEIS</name>
<reference evidence="7 8" key="1">
    <citation type="submission" date="2018-12" db="EMBL/GenBank/DDBJ databases">
        <authorList>
            <consortium name="Pathogen Informatics"/>
        </authorList>
    </citation>
    <scope>NUCLEOTIDE SEQUENCE [LARGE SCALE GENOMIC DNA]</scope>
    <source>
        <strain evidence="7 8">NCTC10296</strain>
    </source>
</reference>
<dbReference type="STRING" id="493.BWD07_11560"/>
<dbReference type="Gene3D" id="3.30.700.10">
    <property type="entry name" value="Glycoprotein, Type 4 Pilin"/>
    <property type="match status" value="1"/>
</dbReference>
<evidence type="ECO:0000256" key="1">
    <source>
        <dbReference type="ARBA" id="ARBA00005233"/>
    </source>
</evidence>
<accession>A0A448D789</accession>
<keyword evidence="4" id="KW-0130">Cell adhesion</keyword>
<dbReference type="SUPFAM" id="SSF54523">
    <property type="entry name" value="Pili subunits"/>
    <property type="match status" value="1"/>
</dbReference>
<keyword evidence="6" id="KW-1133">Transmembrane helix</keyword>
<proteinExistence type="inferred from homology"/>
<dbReference type="Pfam" id="PF07963">
    <property type="entry name" value="N_methyl"/>
    <property type="match status" value="1"/>
</dbReference>
<dbReference type="Pfam" id="PF00114">
    <property type="entry name" value="Pilin"/>
    <property type="match status" value="1"/>
</dbReference>
<feature type="transmembrane region" description="Helical" evidence="6">
    <location>
        <begin position="12"/>
        <end position="34"/>
    </location>
</feature>
<dbReference type="Proteomes" id="UP000279284">
    <property type="component" value="Chromosome"/>
</dbReference>
<dbReference type="AlphaFoldDB" id="A0A448D789"/>
<gene>
    <name evidence="7" type="ORF">NCTC10296_00778</name>
</gene>
<dbReference type="GO" id="GO:0007155">
    <property type="term" value="P:cell adhesion"/>
    <property type="evidence" value="ECO:0007669"/>
    <property type="project" value="UniProtKB-KW"/>
</dbReference>
<evidence type="ECO:0000256" key="4">
    <source>
        <dbReference type="ARBA" id="ARBA00022889"/>
    </source>
</evidence>
<dbReference type="RefSeq" id="WP_085417531.1">
    <property type="nucleotide sequence ID" value="NZ_CAUJPY010000026.1"/>
</dbReference>
<dbReference type="NCBIfam" id="TIGR02532">
    <property type="entry name" value="IV_pilin_GFxxxE"/>
    <property type="match status" value="1"/>
</dbReference>
<evidence type="ECO:0000313" key="7">
    <source>
        <dbReference type="EMBL" id="VEF00286.1"/>
    </source>
</evidence>
<keyword evidence="3" id="KW-0488">Methylation</keyword>
<dbReference type="InterPro" id="IPR001082">
    <property type="entry name" value="Pilin"/>
</dbReference>
<dbReference type="InterPro" id="IPR012902">
    <property type="entry name" value="N_methyl_site"/>
</dbReference>
<dbReference type="OrthoDB" id="8605874at2"/>
<protein>
    <submittedName>
        <fullName evidence="7">Fimbrial protein (Pilin)</fullName>
    </submittedName>
</protein>
<keyword evidence="6" id="KW-0812">Transmembrane</keyword>
<evidence type="ECO:0000256" key="3">
    <source>
        <dbReference type="ARBA" id="ARBA00022481"/>
    </source>
</evidence>
<dbReference type="InterPro" id="IPR045584">
    <property type="entry name" value="Pilin-like"/>
</dbReference>
<organism evidence="7 8">
    <name type="scientific">Neisseria canis</name>
    <dbReference type="NCBI Taxonomy" id="493"/>
    <lineage>
        <taxon>Bacteria</taxon>
        <taxon>Pseudomonadati</taxon>
        <taxon>Pseudomonadota</taxon>
        <taxon>Betaproteobacteria</taxon>
        <taxon>Neisseriales</taxon>
        <taxon>Neisseriaceae</taxon>
        <taxon>Neisseria</taxon>
    </lineage>
</organism>
<comment type="subunit">
    <text evidence="2">The pili are polar flexible filaments of about 5.4 nanometers diameter and 2.5 micrometers average length; they consist of only a single polypeptide chain arranged in a helical configuration of five subunits per turn in the assembled pilus.</text>
</comment>
<dbReference type="EMBL" id="LR134313">
    <property type="protein sequence ID" value="VEF00286.1"/>
    <property type="molecule type" value="Genomic_DNA"/>
</dbReference>
<evidence type="ECO:0000313" key="8">
    <source>
        <dbReference type="Proteomes" id="UP000279284"/>
    </source>
</evidence>
<dbReference type="GO" id="GO:0009289">
    <property type="term" value="C:pilus"/>
    <property type="evidence" value="ECO:0007669"/>
    <property type="project" value="InterPro"/>
</dbReference>
<evidence type="ECO:0000256" key="5">
    <source>
        <dbReference type="ARBA" id="ARBA00023157"/>
    </source>
</evidence>
<dbReference type="KEGG" id="nci:NCTC10296_00778"/>
<evidence type="ECO:0000256" key="6">
    <source>
        <dbReference type="SAM" id="Phobius"/>
    </source>
</evidence>
<keyword evidence="6" id="KW-0472">Membrane</keyword>
<keyword evidence="8" id="KW-1185">Reference proteome</keyword>
<comment type="similarity">
    <text evidence="1">Belongs to the N-Me-Phe pilin family.</text>
</comment>
<sequence>MAKNKYDSLGFSLIELMIVLAIIGVLSAISIPIFQNYIAKSQLTRVVYELSSAKAGIDTILSQGGFPTVDPTQNRQPYANGAVYEYIGLNGSNPTSNIVSLATITNNGNSFSGLEATLGGDVSTLLTGTVVRLERNPINGTWQCRITLPPNTNRTNLQINSCTFN</sequence>
<keyword evidence="5" id="KW-1015">Disulfide bond</keyword>